<evidence type="ECO:0000313" key="2">
    <source>
        <dbReference type="EMBL" id="VAX11641.1"/>
    </source>
</evidence>
<dbReference type="AlphaFoldDB" id="A0A3B1BBE1"/>
<proteinExistence type="predicted"/>
<dbReference type="Gene3D" id="3.40.50.1010">
    <property type="entry name" value="5'-nuclease"/>
    <property type="match status" value="1"/>
</dbReference>
<organism evidence="2">
    <name type="scientific">hydrothermal vent metagenome</name>
    <dbReference type="NCBI Taxonomy" id="652676"/>
    <lineage>
        <taxon>unclassified sequences</taxon>
        <taxon>metagenomes</taxon>
        <taxon>ecological metagenomes</taxon>
    </lineage>
</organism>
<dbReference type="PANTHER" id="PTHR36173:SF2">
    <property type="entry name" value="RIBONUCLEASE VAPC16"/>
    <property type="match status" value="1"/>
</dbReference>
<dbReference type="InterPro" id="IPR002716">
    <property type="entry name" value="PIN_dom"/>
</dbReference>
<dbReference type="PANTHER" id="PTHR36173">
    <property type="entry name" value="RIBONUCLEASE VAPC16-RELATED"/>
    <property type="match status" value="1"/>
</dbReference>
<name>A0A3B1BBE1_9ZZZZ</name>
<reference evidence="2" key="1">
    <citation type="submission" date="2018-06" db="EMBL/GenBank/DDBJ databases">
        <authorList>
            <person name="Zhirakovskaya E."/>
        </authorList>
    </citation>
    <scope>NUCLEOTIDE SEQUENCE</scope>
</reference>
<dbReference type="Pfam" id="PF01850">
    <property type="entry name" value="PIN"/>
    <property type="match status" value="1"/>
</dbReference>
<dbReference type="SUPFAM" id="SSF88723">
    <property type="entry name" value="PIN domain-like"/>
    <property type="match status" value="1"/>
</dbReference>
<feature type="domain" description="PIN" evidence="1">
    <location>
        <begin position="4"/>
        <end position="117"/>
    </location>
</feature>
<dbReference type="CDD" id="cd09872">
    <property type="entry name" value="PIN_Sll0205-like"/>
    <property type="match status" value="1"/>
</dbReference>
<dbReference type="InterPro" id="IPR041705">
    <property type="entry name" value="PIN_Sll0205"/>
</dbReference>
<dbReference type="InterPro" id="IPR029060">
    <property type="entry name" value="PIN-like_dom_sf"/>
</dbReference>
<dbReference type="EMBL" id="UOFX01000089">
    <property type="protein sequence ID" value="VAX11641.1"/>
    <property type="molecule type" value="Genomic_DNA"/>
</dbReference>
<sequence>MKLLLDTCTFLWLAKGSKELSPNAINAFADPKNAVYLSAISAWEINVKYHLGKLLLPLSPDQFIPKERNRHLITPLDLSEQDTLHLCKLPMPHKDPFDRMLVCQAIEHSLTILTPDPLITQYPIRHLW</sequence>
<gene>
    <name evidence="2" type="ORF">MNBD_GAMMA26-33</name>
</gene>
<evidence type="ECO:0000259" key="1">
    <source>
        <dbReference type="Pfam" id="PF01850"/>
    </source>
</evidence>
<dbReference type="InterPro" id="IPR052919">
    <property type="entry name" value="TA_system_RNase"/>
</dbReference>
<protein>
    <recommendedName>
        <fullName evidence="1">PIN domain-containing protein</fullName>
    </recommendedName>
</protein>
<accession>A0A3B1BBE1</accession>